<name>A0A0A1W336_9SPHN</name>
<organism evidence="2 3">
    <name type="scientific">Sphingomonas parapaucimobilis NBRC 15100</name>
    <dbReference type="NCBI Taxonomy" id="1219049"/>
    <lineage>
        <taxon>Bacteria</taxon>
        <taxon>Pseudomonadati</taxon>
        <taxon>Pseudomonadota</taxon>
        <taxon>Alphaproteobacteria</taxon>
        <taxon>Sphingomonadales</taxon>
        <taxon>Sphingomonadaceae</taxon>
        <taxon>Sphingomonas</taxon>
    </lineage>
</organism>
<dbReference type="Proteomes" id="UP000032305">
    <property type="component" value="Unassembled WGS sequence"/>
</dbReference>
<proteinExistence type="predicted"/>
<comment type="caution">
    <text evidence="2">The sequence shown here is derived from an EMBL/GenBank/DDBJ whole genome shotgun (WGS) entry which is preliminary data.</text>
</comment>
<protein>
    <submittedName>
        <fullName evidence="2">Uncharacterized protein</fullName>
    </submittedName>
</protein>
<feature type="region of interest" description="Disordered" evidence="1">
    <location>
        <begin position="41"/>
        <end position="73"/>
    </location>
</feature>
<keyword evidence="3" id="KW-1185">Reference proteome</keyword>
<dbReference type="EMBL" id="BBPI01000013">
    <property type="protein sequence ID" value="GAL99819.1"/>
    <property type="molecule type" value="Genomic_DNA"/>
</dbReference>
<dbReference type="AlphaFoldDB" id="A0A0A1W336"/>
<gene>
    <name evidence="2" type="ORF">SP5_013_00120</name>
</gene>
<evidence type="ECO:0000313" key="2">
    <source>
        <dbReference type="EMBL" id="GAL99819.1"/>
    </source>
</evidence>
<sequence>MSNTIGSGISGPVWAAAGTPKSIRAIVEKARRPVMNIVKLPSITQNRGAGGHRRRTDQDAWGSYRRAPAPIAA</sequence>
<evidence type="ECO:0000313" key="3">
    <source>
        <dbReference type="Proteomes" id="UP000032305"/>
    </source>
</evidence>
<evidence type="ECO:0000256" key="1">
    <source>
        <dbReference type="SAM" id="MobiDB-lite"/>
    </source>
</evidence>
<accession>A0A0A1W336</accession>
<reference evidence="2 3" key="1">
    <citation type="submission" date="2014-11" db="EMBL/GenBank/DDBJ databases">
        <title>Whole genome shotgun sequence of Sphingomonas parapaucimobilis NBRC 15100.</title>
        <authorList>
            <person name="Katano-Makiyama Y."/>
            <person name="Hosoyama A."/>
            <person name="Hashimoto M."/>
            <person name="Hosoyama Y."/>
            <person name="Noguchi M."/>
            <person name="Numata M."/>
            <person name="Tsuchikane K."/>
            <person name="Hirakata S."/>
            <person name="Uohara A."/>
            <person name="Shimodaira J."/>
            <person name="Ohji S."/>
            <person name="Ichikawa N."/>
            <person name="Kimura A."/>
            <person name="Yamazoe A."/>
            <person name="Fujita N."/>
        </authorList>
    </citation>
    <scope>NUCLEOTIDE SEQUENCE [LARGE SCALE GENOMIC DNA]</scope>
    <source>
        <strain evidence="2 3">NBRC 15100</strain>
    </source>
</reference>